<evidence type="ECO:0000313" key="15">
    <source>
        <dbReference type="EMBL" id="PIS04604.1"/>
    </source>
</evidence>
<reference evidence="16" key="1">
    <citation type="submission" date="2017-09" db="EMBL/GenBank/DDBJ databases">
        <title>Depth-based differentiation of microbial function through sediment-hosted aquifers and enrichment of novel symbionts in the deep terrestrial subsurface.</title>
        <authorList>
            <person name="Probst A.J."/>
            <person name="Ladd B."/>
            <person name="Jarett J.K."/>
            <person name="Geller-Mcgrath D.E."/>
            <person name="Sieber C.M.K."/>
            <person name="Emerson J.B."/>
            <person name="Anantharaman K."/>
            <person name="Thomas B.C."/>
            <person name="Malmstrom R."/>
            <person name="Stieglmeier M."/>
            <person name="Klingl A."/>
            <person name="Woyke T."/>
            <person name="Ryan C.M."/>
            <person name="Banfield J.F."/>
        </authorList>
    </citation>
    <scope>NUCLEOTIDE SEQUENCE [LARGE SCALE GENOMIC DNA]</scope>
</reference>
<evidence type="ECO:0000256" key="9">
    <source>
        <dbReference type="ARBA" id="ARBA00022967"/>
    </source>
</evidence>
<protein>
    <submittedName>
        <fullName evidence="15">Preprotein translocase subunit SecA</fullName>
    </submittedName>
</protein>
<keyword evidence="7" id="KW-0067">ATP-binding</keyword>
<proteinExistence type="inferred from homology"/>
<dbReference type="Pfam" id="PF01043">
    <property type="entry name" value="SecA_PP_bind"/>
    <property type="match status" value="1"/>
</dbReference>
<evidence type="ECO:0000256" key="6">
    <source>
        <dbReference type="ARBA" id="ARBA00022741"/>
    </source>
</evidence>
<feature type="domain" description="Helicase C-terminal" evidence="13">
    <location>
        <begin position="116"/>
        <end position="297"/>
    </location>
</feature>
<dbReference type="Pfam" id="PF21090">
    <property type="entry name" value="P-loop_SecA"/>
    <property type="match status" value="2"/>
</dbReference>
<keyword evidence="9" id="KW-1278">Translocase</keyword>
<evidence type="ECO:0000256" key="2">
    <source>
        <dbReference type="ARBA" id="ARBA00007650"/>
    </source>
</evidence>
<dbReference type="GO" id="GO:0006886">
    <property type="term" value="P:intracellular protein transport"/>
    <property type="evidence" value="ECO:0007669"/>
    <property type="project" value="InterPro"/>
</dbReference>
<keyword evidence="10" id="KW-0811">Translocation</keyword>
<dbReference type="GO" id="GO:0006605">
    <property type="term" value="P:protein targeting"/>
    <property type="evidence" value="ECO:0007669"/>
    <property type="project" value="InterPro"/>
</dbReference>
<dbReference type="Proteomes" id="UP000230935">
    <property type="component" value="Unassembled WGS sequence"/>
</dbReference>
<keyword evidence="5" id="KW-0963">Cytoplasm</keyword>
<dbReference type="InterPro" id="IPR020937">
    <property type="entry name" value="SecA_CS"/>
</dbReference>
<dbReference type="PANTHER" id="PTHR30612:SF0">
    <property type="entry name" value="CHLOROPLAST PROTEIN-TRANSPORTING ATPASE"/>
    <property type="match status" value="1"/>
</dbReference>
<dbReference type="GO" id="GO:0017038">
    <property type="term" value="P:protein import"/>
    <property type="evidence" value="ECO:0007669"/>
    <property type="project" value="InterPro"/>
</dbReference>
<sequence length="597" mass="67582">LFKKDKDYVVKDGEIVIVDEFTGRLMPGRRYSEGLHQAIEAKEGVEVQRESMTLATVTFQNYFRLYEKLSGMTGTAATEAEEFAKIYNLEVTVIPTNKPMVRKDKVDKIYKNERGKFKAIVEEVKKRHEAGQPVLIGTISIEKNEMLGEYFKKEGIPHEMLNAKNHEREAMIITQAGKPGAVTIATNMAGRGVDIILGGTPYDEVEYKKVIDAGGLHVIGTERHESRRIDNQLRGRSGRQGDPGSSQFFVSMDDDLMRIFGSDRMQRVMETLKVPEDMPIQNKIISKSIEQAQKKVEGNNFDIRKRLVEYDDVLNKHREAIYRRRREVLHNDDIKAQIQDMVENEITNVVSFHTAVEDEKQWDLNEIYEVATTIFPLTEKEKIEIKDLGAGAGDKKKDADARTKIINYLNDIAKKRYEELETHVTGLLAGQEKPMRRLEKQFLLRAIDTLWIEHLDAMTALRTGIGLRGYGQKDPLVEYKKESYRLFNELQNLIQRQVVYSIYKVGEGAQIAQAAVANQGVQLTAPAKTADQGQTQFSSAGVEAMAKEAKRRVANTEQHTQQTQFEGAKVGRNEPCPCGAVNDDGTPKKFKACHGKV</sequence>
<comment type="subcellular location">
    <subcellularLocation>
        <location evidence="1">Membrane</location>
        <topology evidence="1">Peripheral membrane protein</topology>
    </subcellularLocation>
</comment>
<dbReference type="InterPro" id="IPR011130">
    <property type="entry name" value="SecA_preprotein_X-link_dom"/>
</dbReference>
<feature type="domain" description="SecA family profile" evidence="14">
    <location>
        <begin position="1"/>
        <end position="281"/>
    </location>
</feature>
<evidence type="ECO:0000256" key="3">
    <source>
        <dbReference type="ARBA" id="ARBA00022448"/>
    </source>
</evidence>
<keyword evidence="4" id="KW-1003">Cell membrane</keyword>
<dbReference type="InterPro" id="IPR011115">
    <property type="entry name" value="SecA_DEAD"/>
</dbReference>
<dbReference type="CDD" id="cd18803">
    <property type="entry name" value="SF2_C_secA"/>
    <property type="match status" value="1"/>
</dbReference>
<gene>
    <name evidence="15" type="ORF">COT81_05565</name>
</gene>
<evidence type="ECO:0000313" key="16">
    <source>
        <dbReference type="Proteomes" id="UP000230935"/>
    </source>
</evidence>
<dbReference type="SUPFAM" id="SSF81767">
    <property type="entry name" value="Pre-protein crosslinking domain of SecA"/>
    <property type="match status" value="1"/>
</dbReference>
<dbReference type="Gene3D" id="3.40.50.300">
    <property type="entry name" value="P-loop containing nucleotide triphosphate hydrolases"/>
    <property type="match status" value="2"/>
</dbReference>
<feature type="region of interest" description="Disordered" evidence="12">
    <location>
        <begin position="227"/>
        <end position="247"/>
    </location>
</feature>
<dbReference type="EMBL" id="PEZZ01000047">
    <property type="protein sequence ID" value="PIS04604.1"/>
    <property type="molecule type" value="Genomic_DNA"/>
</dbReference>
<dbReference type="InterPro" id="IPR001650">
    <property type="entry name" value="Helicase_C-like"/>
</dbReference>
<dbReference type="FunFam" id="3.40.50.300:FF:000429">
    <property type="entry name" value="Preprotein translocase subunit SecA"/>
    <property type="match status" value="1"/>
</dbReference>
<dbReference type="InterPro" id="IPR027417">
    <property type="entry name" value="P-loop_NTPase"/>
</dbReference>
<evidence type="ECO:0000256" key="1">
    <source>
        <dbReference type="ARBA" id="ARBA00004170"/>
    </source>
</evidence>
<dbReference type="InterPro" id="IPR014018">
    <property type="entry name" value="SecA_motor_DEAD"/>
</dbReference>
<dbReference type="AlphaFoldDB" id="A0A2H0VZS9"/>
<dbReference type="PANTHER" id="PTHR30612">
    <property type="entry name" value="SECA INNER MEMBRANE COMPONENT OF SEC PROTEIN SECRETION SYSTEM"/>
    <property type="match status" value="1"/>
</dbReference>
<accession>A0A2H0VZS9</accession>
<dbReference type="InterPro" id="IPR036670">
    <property type="entry name" value="SecA_X-link_sf"/>
</dbReference>
<dbReference type="Gene3D" id="1.10.3060.10">
    <property type="entry name" value="Helical scaffold and wing domains of SecA"/>
    <property type="match status" value="1"/>
</dbReference>
<dbReference type="SUPFAM" id="SSF52540">
    <property type="entry name" value="P-loop containing nucleoside triphosphate hydrolases"/>
    <property type="match status" value="1"/>
</dbReference>
<dbReference type="GO" id="GO:0005829">
    <property type="term" value="C:cytosol"/>
    <property type="evidence" value="ECO:0007669"/>
    <property type="project" value="TreeGrafter"/>
</dbReference>
<organism evidence="15 16">
    <name type="scientific">Candidatus Buchananbacteria bacterium CG10_big_fil_rev_8_21_14_0_10_42_9</name>
    <dbReference type="NCBI Taxonomy" id="1974526"/>
    <lineage>
        <taxon>Bacteria</taxon>
        <taxon>Candidatus Buchananiibacteriota</taxon>
    </lineage>
</organism>
<dbReference type="PROSITE" id="PS01312">
    <property type="entry name" value="SECA"/>
    <property type="match status" value="1"/>
</dbReference>
<dbReference type="InterPro" id="IPR044722">
    <property type="entry name" value="SecA_SF2_C"/>
</dbReference>
<keyword evidence="6" id="KW-0547">Nucleotide-binding</keyword>
<dbReference type="GO" id="GO:0031522">
    <property type="term" value="C:cell envelope Sec protein transport complex"/>
    <property type="evidence" value="ECO:0007669"/>
    <property type="project" value="TreeGrafter"/>
</dbReference>
<dbReference type="InterPro" id="IPR000185">
    <property type="entry name" value="SecA"/>
</dbReference>
<dbReference type="GO" id="GO:0005524">
    <property type="term" value="F:ATP binding"/>
    <property type="evidence" value="ECO:0007669"/>
    <property type="project" value="UniProtKB-KW"/>
</dbReference>
<evidence type="ECO:0000256" key="8">
    <source>
        <dbReference type="ARBA" id="ARBA00022927"/>
    </source>
</evidence>
<dbReference type="GO" id="GO:0005886">
    <property type="term" value="C:plasma membrane"/>
    <property type="evidence" value="ECO:0007669"/>
    <property type="project" value="TreeGrafter"/>
</dbReference>
<dbReference type="SMART" id="SM00957">
    <property type="entry name" value="SecA_DEAD"/>
    <property type="match status" value="1"/>
</dbReference>
<dbReference type="InterPro" id="IPR011116">
    <property type="entry name" value="SecA_Wing/Scaffold"/>
</dbReference>
<evidence type="ECO:0000256" key="5">
    <source>
        <dbReference type="ARBA" id="ARBA00022490"/>
    </source>
</evidence>
<dbReference type="SMART" id="SM00958">
    <property type="entry name" value="SecA_PP_bind"/>
    <property type="match status" value="1"/>
</dbReference>
<name>A0A2H0VZS9_9BACT</name>
<evidence type="ECO:0000259" key="13">
    <source>
        <dbReference type="PROSITE" id="PS51194"/>
    </source>
</evidence>
<evidence type="ECO:0000259" key="14">
    <source>
        <dbReference type="PROSITE" id="PS51196"/>
    </source>
</evidence>
<evidence type="ECO:0000256" key="11">
    <source>
        <dbReference type="ARBA" id="ARBA00023136"/>
    </source>
</evidence>
<keyword evidence="11" id="KW-0472">Membrane</keyword>
<evidence type="ECO:0000256" key="12">
    <source>
        <dbReference type="SAM" id="MobiDB-lite"/>
    </source>
</evidence>
<dbReference type="PROSITE" id="PS51196">
    <property type="entry name" value="SECA_MOTOR_DEAD"/>
    <property type="match status" value="1"/>
</dbReference>
<dbReference type="Gene3D" id="3.90.1440.10">
    <property type="entry name" value="SecA, preprotein cross-linking domain"/>
    <property type="match status" value="1"/>
</dbReference>
<comment type="caution">
    <text evidence="15">The sequence shown here is derived from an EMBL/GenBank/DDBJ whole genome shotgun (WGS) entry which is preliminary data.</text>
</comment>
<evidence type="ECO:0000256" key="10">
    <source>
        <dbReference type="ARBA" id="ARBA00023010"/>
    </source>
</evidence>
<dbReference type="InterPro" id="IPR036266">
    <property type="entry name" value="SecA_Wing/Scaffold_sf"/>
</dbReference>
<dbReference type="Pfam" id="PF07516">
    <property type="entry name" value="SecA_SW"/>
    <property type="match status" value="1"/>
</dbReference>
<dbReference type="GO" id="GO:0043952">
    <property type="term" value="P:protein transport by the Sec complex"/>
    <property type="evidence" value="ECO:0007669"/>
    <property type="project" value="TreeGrafter"/>
</dbReference>
<keyword evidence="3" id="KW-0813">Transport</keyword>
<evidence type="ECO:0000256" key="4">
    <source>
        <dbReference type="ARBA" id="ARBA00022475"/>
    </source>
</evidence>
<evidence type="ECO:0000256" key="7">
    <source>
        <dbReference type="ARBA" id="ARBA00022840"/>
    </source>
</evidence>
<keyword evidence="8" id="KW-0653">Protein transport</keyword>
<dbReference type="SUPFAM" id="SSF81886">
    <property type="entry name" value="Helical scaffold and wing domains of SecA"/>
    <property type="match status" value="1"/>
</dbReference>
<dbReference type="PRINTS" id="PR00906">
    <property type="entry name" value="SECA"/>
</dbReference>
<feature type="non-terminal residue" evidence="15">
    <location>
        <position position="1"/>
    </location>
</feature>
<dbReference type="PROSITE" id="PS51194">
    <property type="entry name" value="HELICASE_CTER"/>
    <property type="match status" value="1"/>
</dbReference>
<comment type="similarity">
    <text evidence="2">Belongs to the SecA family.</text>
</comment>